<protein>
    <submittedName>
        <fullName evidence="1">Uncharacterized protein</fullName>
    </submittedName>
</protein>
<comment type="caution">
    <text evidence="1">The sequence shown here is derived from an EMBL/GenBank/DDBJ whole genome shotgun (WGS) entry which is preliminary data.</text>
</comment>
<accession>A0ACC0H467</accession>
<name>A0ACC0H467_9ERIC</name>
<proteinExistence type="predicted"/>
<sequence>MGISVNGSDLGPSRVKETIGSFDRVHDCIPTSTQADDRAEGIDSRRQEVVAIGTDLVSTEMVGLKPNEIQLGLGDVVDRSTSQFLRVERRTDVDDLVADEDVAIEYLPDVDRMVHEVEGDFCDPQGVLQALEEYGSLDSSDESVGLNEEAEDYSEEERADDVELNLTGLYHEEEVPDSSCIKHTGGFGGEEAFKSCKQVGASIDRDNMNSSLHPHIQVSHFVSVRGVGQEGESVLGPCFLQASRKFSNKSDNLPLLHTSRTSISGSLNPQLNNMDTNRTDLSREKSPNHRSKRNTVNGNDGSESERWLREMSKYVSFPLEEDDVPHFTQLLETLGLALVRNTGKKSRAKREGPPSGGNRNHRGSGLRKGLRELRNLASGINYEGRGKEGLACVSSNSTSPLGIPQVA</sequence>
<evidence type="ECO:0000313" key="2">
    <source>
        <dbReference type="Proteomes" id="UP001060215"/>
    </source>
</evidence>
<organism evidence="1 2">
    <name type="scientific">Camellia lanceoleosa</name>
    <dbReference type="NCBI Taxonomy" id="1840588"/>
    <lineage>
        <taxon>Eukaryota</taxon>
        <taxon>Viridiplantae</taxon>
        <taxon>Streptophyta</taxon>
        <taxon>Embryophyta</taxon>
        <taxon>Tracheophyta</taxon>
        <taxon>Spermatophyta</taxon>
        <taxon>Magnoliopsida</taxon>
        <taxon>eudicotyledons</taxon>
        <taxon>Gunneridae</taxon>
        <taxon>Pentapetalae</taxon>
        <taxon>asterids</taxon>
        <taxon>Ericales</taxon>
        <taxon>Theaceae</taxon>
        <taxon>Camellia</taxon>
    </lineage>
</organism>
<dbReference type="EMBL" id="CM045764">
    <property type="protein sequence ID" value="KAI8008283.1"/>
    <property type="molecule type" value="Genomic_DNA"/>
</dbReference>
<gene>
    <name evidence="1" type="ORF">LOK49_LG07G02121</name>
</gene>
<evidence type="ECO:0000313" key="1">
    <source>
        <dbReference type="EMBL" id="KAI8008283.1"/>
    </source>
</evidence>
<keyword evidence="2" id="KW-1185">Reference proteome</keyword>
<reference evidence="1 2" key="1">
    <citation type="journal article" date="2022" name="Plant J.">
        <title>Chromosome-level genome of Camellia lanceoleosa provides a valuable resource for understanding genome evolution and self-incompatibility.</title>
        <authorList>
            <person name="Gong W."/>
            <person name="Xiao S."/>
            <person name="Wang L."/>
            <person name="Liao Z."/>
            <person name="Chang Y."/>
            <person name="Mo W."/>
            <person name="Hu G."/>
            <person name="Li W."/>
            <person name="Zhao G."/>
            <person name="Zhu H."/>
            <person name="Hu X."/>
            <person name="Ji K."/>
            <person name="Xiang X."/>
            <person name="Song Q."/>
            <person name="Yuan D."/>
            <person name="Jin S."/>
            <person name="Zhang L."/>
        </authorList>
    </citation>
    <scope>NUCLEOTIDE SEQUENCE [LARGE SCALE GENOMIC DNA]</scope>
    <source>
        <strain evidence="1">SQ_2022a</strain>
    </source>
</reference>
<dbReference type="Proteomes" id="UP001060215">
    <property type="component" value="Chromosome 7"/>
</dbReference>